<gene>
    <name evidence="10" type="primary">potB</name>
    <name evidence="10" type="ordered locus">SNE_A08320</name>
</gene>
<dbReference type="eggNOG" id="COG1176">
    <property type="taxonomic scope" value="Bacteria"/>
</dbReference>
<protein>
    <submittedName>
        <fullName evidence="10">Spermidine/putrescine transport system permease protein potB</fullName>
    </submittedName>
</protein>
<accession>F8L7H6</accession>
<dbReference type="RefSeq" id="WP_013943176.1">
    <property type="nucleotide sequence ID" value="NC_015713.1"/>
</dbReference>
<dbReference type="KEGG" id="sng:SNE_A08320"/>
<evidence type="ECO:0000256" key="7">
    <source>
        <dbReference type="ARBA" id="ARBA00023136"/>
    </source>
</evidence>
<keyword evidence="4" id="KW-1003">Cell membrane</keyword>
<dbReference type="EMBL" id="FR872582">
    <property type="protein sequence ID" value="CCB88709.1"/>
    <property type="molecule type" value="Genomic_DNA"/>
</dbReference>
<reference key="1">
    <citation type="journal article" date="2011" name="Mol. Biol. Evol.">
        <title>Unity in variety -- the pan-genome of the Chlamydiae.</title>
        <authorList>
            <person name="Collingro A."/>
            <person name="Tischler P."/>
            <person name="Weinmaier T."/>
            <person name="Penz T."/>
            <person name="Heinz E."/>
            <person name="Brunham R.C."/>
            <person name="Read T.D."/>
            <person name="Bavoil P.M."/>
            <person name="Sachse K."/>
            <person name="Kahane S."/>
            <person name="Friedman M.G."/>
            <person name="Rattei T."/>
            <person name="Myers G.S.A."/>
            <person name="Horn M."/>
        </authorList>
    </citation>
    <scope>NUCLEOTIDE SEQUENCE</scope>
    <source>
        <strain>Z</strain>
    </source>
</reference>
<feature type="transmembrane region" description="Helical" evidence="8">
    <location>
        <begin position="206"/>
        <end position="227"/>
    </location>
</feature>
<keyword evidence="11" id="KW-1185">Reference proteome</keyword>
<comment type="similarity">
    <text evidence="2">Belongs to the binding-protein-dependent transport system permease family. CysTW subfamily.</text>
</comment>
<dbReference type="STRING" id="331113.SNE_A08320"/>
<dbReference type="Gene3D" id="1.10.3720.10">
    <property type="entry name" value="MetI-like"/>
    <property type="match status" value="1"/>
</dbReference>
<reference evidence="10 11" key="2">
    <citation type="journal article" date="2011" name="Mol. Biol. Evol.">
        <title>Unity in variety--the pan-genome of the Chlamydiae.</title>
        <authorList>
            <person name="Collingro A."/>
            <person name="Tischler P."/>
            <person name="Weinmaier T."/>
            <person name="Penz T."/>
            <person name="Heinz E."/>
            <person name="Brunham R.C."/>
            <person name="Read T.D."/>
            <person name="Bavoil P.M."/>
            <person name="Sachse K."/>
            <person name="Kahane S."/>
            <person name="Friedman M.G."/>
            <person name="Rattei T."/>
            <person name="Myers G.S."/>
            <person name="Horn M."/>
        </authorList>
    </citation>
    <scope>NUCLEOTIDE SEQUENCE [LARGE SCALE GENOMIC DNA]</scope>
    <source>
        <strain evidence="11">ATCC VR-1471 / Z</strain>
    </source>
</reference>
<keyword evidence="5 8" id="KW-0812">Transmembrane</keyword>
<dbReference type="InterPro" id="IPR035906">
    <property type="entry name" value="MetI-like_sf"/>
</dbReference>
<name>F8L7H6_SIMNZ</name>
<dbReference type="Pfam" id="PF00528">
    <property type="entry name" value="BPD_transp_1"/>
    <property type="match status" value="1"/>
</dbReference>
<feature type="domain" description="ABC transmembrane type-1" evidence="9">
    <location>
        <begin position="73"/>
        <end position="283"/>
    </location>
</feature>
<dbReference type="OrthoDB" id="9807047at2"/>
<evidence type="ECO:0000256" key="8">
    <source>
        <dbReference type="RuleBase" id="RU363032"/>
    </source>
</evidence>
<sequence length="295" mass="33738">MYALFHKIQKTSKTQSPFAIGSPALIWQFIFFYLPLFLMMVTSILQISDEGAIEGLTTQNFRPLFSKAHFSVVFGSLSLAFATAFLCLLVAFPIAHFIAFRGKRYKTLLLFFLIVPFWTNFLLHVYAWFFVLEREGFLNNLLLSLNLIQSPIHFLNSPFAVILMMVYCYLPFMVLPIFSSLERFDKYLLEVSDDLGASWRQTFFKVMLPLTLPAVRAGFFLVFIPSFGEFIIPELMGGDKQYFVGNVISQYVLGNETEGLGAAFMVISCLSLLAATVGIYFFFKQVSKWLMRGMK</sequence>
<organism evidence="10 11">
    <name type="scientific">Simkania negevensis (strain ATCC VR-1471 / DSM 27360 / Z)</name>
    <dbReference type="NCBI Taxonomy" id="331113"/>
    <lineage>
        <taxon>Bacteria</taxon>
        <taxon>Pseudomonadati</taxon>
        <taxon>Chlamydiota</taxon>
        <taxon>Chlamydiia</taxon>
        <taxon>Parachlamydiales</taxon>
        <taxon>Simkaniaceae</taxon>
        <taxon>Simkania</taxon>
    </lineage>
</organism>
<evidence type="ECO:0000256" key="4">
    <source>
        <dbReference type="ARBA" id="ARBA00022475"/>
    </source>
</evidence>
<comment type="subcellular location">
    <subcellularLocation>
        <location evidence="1 8">Cell membrane</location>
        <topology evidence="1 8">Multi-pass membrane protein</topology>
    </subcellularLocation>
</comment>
<feature type="transmembrane region" description="Helical" evidence="8">
    <location>
        <begin position="68"/>
        <end position="95"/>
    </location>
</feature>
<evidence type="ECO:0000256" key="2">
    <source>
        <dbReference type="ARBA" id="ARBA00007069"/>
    </source>
</evidence>
<dbReference type="PANTHER" id="PTHR42929">
    <property type="entry name" value="INNER MEMBRANE ABC TRANSPORTER PERMEASE PROTEIN YDCU-RELATED-RELATED"/>
    <property type="match status" value="1"/>
</dbReference>
<evidence type="ECO:0000256" key="6">
    <source>
        <dbReference type="ARBA" id="ARBA00022989"/>
    </source>
</evidence>
<evidence type="ECO:0000256" key="5">
    <source>
        <dbReference type="ARBA" id="ARBA00022692"/>
    </source>
</evidence>
<dbReference type="InterPro" id="IPR000515">
    <property type="entry name" value="MetI-like"/>
</dbReference>
<dbReference type="PROSITE" id="PS50928">
    <property type="entry name" value="ABC_TM1"/>
    <property type="match status" value="1"/>
</dbReference>
<dbReference type="CDD" id="cd06261">
    <property type="entry name" value="TM_PBP2"/>
    <property type="match status" value="1"/>
</dbReference>
<proteinExistence type="inferred from homology"/>
<feature type="transmembrane region" description="Helical" evidence="8">
    <location>
        <begin position="107"/>
        <end position="132"/>
    </location>
</feature>
<dbReference type="PANTHER" id="PTHR42929:SF1">
    <property type="entry name" value="INNER MEMBRANE ABC TRANSPORTER PERMEASE PROTEIN YDCU-RELATED"/>
    <property type="match status" value="1"/>
</dbReference>
<dbReference type="SUPFAM" id="SSF161098">
    <property type="entry name" value="MetI-like"/>
    <property type="match status" value="1"/>
</dbReference>
<evidence type="ECO:0000256" key="3">
    <source>
        <dbReference type="ARBA" id="ARBA00022448"/>
    </source>
</evidence>
<feature type="transmembrane region" description="Helical" evidence="8">
    <location>
        <begin position="260"/>
        <end position="283"/>
    </location>
</feature>
<evidence type="ECO:0000313" key="10">
    <source>
        <dbReference type="EMBL" id="CCB88709.1"/>
    </source>
</evidence>
<evidence type="ECO:0000313" key="11">
    <source>
        <dbReference type="Proteomes" id="UP000000496"/>
    </source>
</evidence>
<dbReference type="HOGENOM" id="CLU_016047_18_3_0"/>
<keyword evidence="7 8" id="KW-0472">Membrane</keyword>
<dbReference type="Proteomes" id="UP000000496">
    <property type="component" value="Chromosome gsn.131"/>
</dbReference>
<dbReference type="GO" id="GO:0055085">
    <property type="term" value="P:transmembrane transport"/>
    <property type="evidence" value="ECO:0007669"/>
    <property type="project" value="InterPro"/>
</dbReference>
<feature type="transmembrane region" description="Helical" evidence="8">
    <location>
        <begin position="25"/>
        <end position="48"/>
    </location>
</feature>
<evidence type="ECO:0000256" key="1">
    <source>
        <dbReference type="ARBA" id="ARBA00004651"/>
    </source>
</evidence>
<evidence type="ECO:0000259" key="9">
    <source>
        <dbReference type="PROSITE" id="PS50928"/>
    </source>
</evidence>
<keyword evidence="3 8" id="KW-0813">Transport</keyword>
<dbReference type="AlphaFoldDB" id="F8L7H6"/>
<feature type="transmembrane region" description="Helical" evidence="8">
    <location>
        <begin position="152"/>
        <end position="178"/>
    </location>
</feature>
<keyword evidence="6 8" id="KW-1133">Transmembrane helix</keyword>
<dbReference type="GO" id="GO:0005886">
    <property type="term" value="C:plasma membrane"/>
    <property type="evidence" value="ECO:0007669"/>
    <property type="project" value="UniProtKB-SubCell"/>
</dbReference>